<evidence type="ECO:0000313" key="2">
    <source>
        <dbReference type="Proteomes" id="UP000002258"/>
    </source>
</evidence>
<name>A3LQ87_PICST</name>
<dbReference type="RefSeq" id="XP_001383193.2">
    <property type="nucleotide sequence ID" value="XM_001383156.1"/>
</dbReference>
<dbReference type="InterPro" id="IPR012901">
    <property type="entry name" value="CARME"/>
</dbReference>
<dbReference type="SMART" id="SM01296">
    <property type="entry name" value="N2227"/>
    <property type="match status" value="1"/>
</dbReference>
<dbReference type="PANTHER" id="PTHR12303">
    <property type="entry name" value="CARNOSINE N-METHYLTRANSFERASE"/>
    <property type="match status" value="1"/>
</dbReference>
<dbReference type="FunCoup" id="A3LQ87">
    <property type="interactions" value="70"/>
</dbReference>
<dbReference type="InParanoid" id="A3LQ87"/>
<dbReference type="PANTHER" id="PTHR12303:SF11">
    <property type="entry name" value="AER338CP"/>
    <property type="match status" value="1"/>
</dbReference>
<organism evidence="1 2">
    <name type="scientific">Scheffersomyces stipitis (strain ATCC 58785 / CBS 6054 / NBRC 10063 / NRRL Y-11545)</name>
    <name type="common">Yeast</name>
    <name type="synonym">Pichia stipitis</name>
    <dbReference type="NCBI Taxonomy" id="322104"/>
    <lineage>
        <taxon>Eukaryota</taxon>
        <taxon>Fungi</taxon>
        <taxon>Dikarya</taxon>
        <taxon>Ascomycota</taxon>
        <taxon>Saccharomycotina</taxon>
        <taxon>Pichiomycetes</taxon>
        <taxon>Debaryomycetaceae</taxon>
        <taxon>Scheffersomyces</taxon>
    </lineage>
</organism>
<dbReference type="OMA" id="SMWQGYY"/>
<dbReference type="GeneID" id="4837224"/>
<dbReference type="AlphaFoldDB" id="A3LQ87"/>
<dbReference type="HOGENOM" id="CLU_030612_3_1_1"/>
<keyword evidence="2" id="KW-1185">Reference proteome</keyword>
<dbReference type="OrthoDB" id="978at2759"/>
<gene>
    <name evidence="1" type="ORF">PICST_54387</name>
</gene>
<dbReference type="KEGG" id="pic:PICST_54387"/>
<dbReference type="Pfam" id="PF07942">
    <property type="entry name" value="CARME"/>
    <property type="match status" value="1"/>
</dbReference>
<evidence type="ECO:0000313" key="1">
    <source>
        <dbReference type="EMBL" id="ABN65164.2"/>
    </source>
</evidence>
<dbReference type="Proteomes" id="UP000002258">
    <property type="component" value="Chromosome 2"/>
</dbReference>
<accession>A3LQ87</accession>
<proteinExistence type="predicted"/>
<sequence length="418" mass="47958">MISRSNVFQTLVQRLGPSFSKLITKFTNFPAMSSNSSTSANNTLKDSSKLELLTALRSLESYAINTKKTNDRRRKLFKLMTWRQQKLCEDVGYLQKLKRIDVSVQMNQFFLKAVSKHSFETFGLSFQDYHLLKDHDSPTQTSSSNYRVIESLGHFTRDWTAEGEVEIKPVWDYVRTQVDKLVKPQDRAKTCVVVPGSGLGRIAHELASYGSETERFGAVHAIEYSGLMHICNRFMYSSPENSSQSKNYEIYPYVHSCSNFYDSQSQFKSSHFSTMNQPKNLHLNHEDFRYFSLQNNYENIVVVSVFFMDTAENLVDYMDAIQSLTVPSKKNGVKNGYWINVGPLKYGSAAQVELNADEFALLRKGMGWKDVDNVKTVQEPNKYGENGLVGYITHRESMWQGYYGLNMYTSVRSENTCK</sequence>
<dbReference type="GO" id="GO:0008757">
    <property type="term" value="F:S-adenosylmethionine-dependent methyltransferase activity"/>
    <property type="evidence" value="ECO:0007669"/>
    <property type="project" value="InterPro"/>
</dbReference>
<reference evidence="1 2" key="1">
    <citation type="journal article" date="2007" name="Nat. Biotechnol.">
        <title>Genome sequence of the lignocellulose-bioconverting and xylose-fermenting yeast Pichia stipitis.</title>
        <authorList>
            <person name="Jeffries T.W."/>
            <person name="Grigoriev I.V."/>
            <person name="Grimwood J."/>
            <person name="Laplaza J.M."/>
            <person name="Aerts A."/>
            <person name="Salamov A."/>
            <person name="Schmutz J."/>
            <person name="Lindquist E."/>
            <person name="Dehal P."/>
            <person name="Shapiro H."/>
            <person name="Jin Y.S."/>
            <person name="Passoth V."/>
            <person name="Richardson P.M."/>
        </authorList>
    </citation>
    <scope>NUCLEOTIDE SEQUENCE [LARGE SCALE GENOMIC DNA]</scope>
    <source>
        <strain evidence="2">ATCC 58785 / CBS 6054 / NBRC 10063 / NRRL Y-11545</strain>
    </source>
</reference>
<protein>
    <submittedName>
        <fullName evidence="1">Putative trehalase N2227-like protein</fullName>
    </submittedName>
</protein>
<dbReference type="EMBL" id="CP000496">
    <property type="protein sequence ID" value="ABN65164.2"/>
    <property type="molecule type" value="Genomic_DNA"/>
</dbReference>
<dbReference type="eggNOG" id="KOG2798">
    <property type="taxonomic scope" value="Eukaryota"/>
</dbReference>